<dbReference type="RefSeq" id="WP_008837761.1">
    <property type="nucleotide sequence ID" value="NZ_AHAM01000172.1"/>
</dbReference>
<dbReference type="PATRIC" id="fig|1107882.3.peg.4062"/>
<evidence type="ECO:0000313" key="2">
    <source>
        <dbReference type="EMBL" id="EHK55301.1"/>
    </source>
</evidence>
<feature type="region of interest" description="Disordered" evidence="1">
    <location>
        <begin position="135"/>
        <end position="182"/>
    </location>
</feature>
<gene>
    <name evidence="2" type="ORF">MAXJ12_20800</name>
</gene>
<organism evidence="2 3">
    <name type="scientific">Mesorhizobium alhagi CCNWXJ12-2</name>
    <dbReference type="NCBI Taxonomy" id="1107882"/>
    <lineage>
        <taxon>Bacteria</taxon>
        <taxon>Pseudomonadati</taxon>
        <taxon>Pseudomonadota</taxon>
        <taxon>Alphaproteobacteria</taxon>
        <taxon>Hyphomicrobiales</taxon>
        <taxon>Phyllobacteriaceae</taxon>
        <taxon>Allomesorhizobium</taxon>
    </lineage>
</organism>
<reference evidence="2 3" key="1">
    <citation type="journal article" date="2012" name="J. Bacteriol.">
        <title>Draft Genome Sequence of Mesorhizobium alhagi CCNWXJ12-2T, a Novel Salt-Resistant Species Isolated from the Desert of Northwestern China.</title>
        <authorList>
            <person name="Zhou M."/>
            <person name="Chen W."/>
            <person name="Chen H."/>
            <person name="Wei G."/>
        </authorList>
    </citation>
    <scope>NUCLEOTIDE SEQUENCE [LARGE SCALE GENOMIC DNA]</scope>
    <source>
        <strain evidence="2 3">CCNWXJ12-2</strain>
    </source>
</reference>
<dbReference type="OrthoDB" id="9991056at2"/>
<proteinExistence type="predicted"/>
<dbReference type="EMBL" id="AHAM01000172">
    <property type="protein sequence ID" value="EHK55301.1"/>
    <property type="molecule type" value="Genomic_DNA"/>
</dbReference>
<evidence type="ECO:0000256" key="1">
    <source>
        <dbReference type="SAM" id="MobiDB-lite"/>
    </source>
</evidence>
<accession>H0HVF3</accession>
<sequence>MTLPPTRKREAKPATAEPLLRRFGIAVVMSPADLARAAAARRAAAMRAARPRALCLPLFDPPRRFPSQQKRRHVPAHAAPRILFPGVTEPFFLPPPPSPDDPIDATQLGRRLAALATALDDLPGQAKRFARWKARNTRENTSGRPRRISPLRRGRPPGGRLTRFDPSAYRDAAGAQRRNAPRNVREVDEILAHAHALAIYALERPDTS</sequence>
<feature type="compositionally biased region" description="Basic residues" evidence="1">
    <location>
        <begin position="144"/>
        <end position="155"/>
    </location>
</feature>
<evidence type="ECO:0000313" key="3">
    <source>
        <dbReference type="Proteomes" id="UP000003250"/>
    </source>
</evidence>
<name>H0HVF3_9HYPH</name>
<protein>
    <submittedName>
        <fullName evidence="2">Uncharacterized protein</fullName>
    </submittedName>
</protein>
<keyword evidence="3" id="KW-1185">Reference proteome</keyword>
<dbReference type="Proteomes" id="UP000003250">
    <property type="component" value="Unassembled WGS sequence"/>
</dbReference>
<dbReference type="AlphaFoldDB" id="H0HVF3"/>